<evidence type="ECO:0000256" key="1">
    <source>
        <dbReference type="SAM" id="MobiDB-lite"/>
    </source>
</evidence>
<gene>
    <name evidence="2" type="ORF">LCMAC102_03680</name>
</gene>
<feature type="region of interest" description="Disordered" evidence="1">
    <location>
        <begin position="88"/>
        <end position="107"/>
    </location>
</feature>
<sequence>MEKFVKQSLKAIKVESLLNREDDSLPYAYFSPESEGKVTWVCGPDAEGHITSVFCGLDGDRQCKYINTEEAQYIRDELVKDRWQKLKPPTVTFSHPNNSKPSARKEKRFLQKEFKKLNRSNPLRQSTRGVKKENSSDSEDEN</sequence>
<feature type="region of interest" description="Disordered" evidence="1">
    <location>
        <begin position="116"/>
        <end position="142"/>
    </location>
</feature>
<feature type="compositionally biased region" description="Polar residues" evidence="1">
    <location>
        <begin position="119"/>
        <end position="128"/>
    </location>
</feature>
<reference evidence="2" key="1">
    <citation type="journal article" date="2019" name="MBio">
        <title>Virus Genomes from Deep Sea Sediments Expand the Ocean Megavirome and Support Independent Origins of Viral Gigantism.</title>
        <authorList>
            <person name="Backstrom D."/>
            <person name="Yutin N."/>
            <person name="Jorgensen S.L."/>
            <person name="Dharamshi J."/>
            <person name="Homa F."/>
            <person name="Zaremba-Niedwiedzka K."/>
            <person name="Spang A."/>
            <person name="Wolf Y.I."/>
            <person name="Koonin E.V."/>
            <person name="Ettema T.J."/>
        </authorList>
    </citation>
    <scope>NUCLEOTIDE SEQUENCE</scope>
</reference>
<evidence type="ECO:0000313" key="2">
    <source>
        <dbReference type="EMBL" id="QBK86573.1"/>
    </source>
</evidence>
<accession>A0A481YTE6</accession>
<feature type="compositionally biased region" description="Polar residues" evidence="1">
    <location>
        <begin position="91"/>
        <end position="101"/>
    </location>
</feature>
<dbReference type="EMBL" id="MK500334">
    <property type="protein sequence ID" value="QBK86573.1"/>
    <property type="molecule type" value="Genomic_DNA"/>
</dbReference>
<proteinExistence type="predicted"/>
<name>A0A481YTE6_9VIRU</name>
<protein>
    <submittedName>
        <fullName evidence="2">Uncharacterized protein</fullName>
    </submittedName>
</protein>
<organism evidence="2">
    <name type="scientific">Marseillevirus LCMAC102</name>
    <dbReference type="NCBI Taxonomy" id="2506603"/>
    <lineage>
        <taxon>Viruses</taxon>
        <taxon>Varidnaviria</taxon>
        <taxon>Bamfordvirae</taxon>
        <taxon>Nucleocytoviricota</taxon>
        <taxon>Megaviricetes</taxon>
        <taxon>Pimascovirales</taxon>
        <taxon>Pimascovirales incertae sedis</taxon>
        <taxon>Marseilleviridae</taxon>
    </lineage>
</organism>